<comment type="cofactor">
    <cofactor evidence="1">
        <name>Fe cation</name>
        <dbReference type="ChEBI" id="CHEBI:24875"/>
    </cofactor>
</comment>
<dbReference type="PANTHER" id="PTHR20883">
    <property type="entry name" value="PHYTANOYL-COA DIOXYGENASE DOMAIN CONTAINING 1"/>
    <property type="match status" value="1"/>
</dbReference>
<dbReference type="AlphaFoldDB" id="A0A7S4R0E4"/>
<sequence>MTQAKRARTEEPDAEVAGKAPPPREPFRWSKGFDMKDPRLRKAWEEDGYVLLKGVLQEDELERLEESIAADGGIISHAHGRDDGMGRQTRMALWNHPGEDVTGMIARVPKVAGVMAELLGGEVYHYHTKLMMKDARTGGAHLWHQDFGYWSNNGCLYPHMGTCFITMDRMDRENAGLEVLRGSHKLGLLQHHKTGAQAEADKTRMGWAMEAGLEHVHLEMEPGDALFFHCLTLHTSGQNHSDRRRWCFLIAYNRADNQPMIEHHHPRYTPLSPASDDAIRDTATPLVDPTGKDFMDPTDDKSVAKYAEHGFH</sequence>
<dbReference type="Pfam" id="PF05721">
    <property type="entry name" value="PhyH"/>
    <property type="match status" value="1"/>
</dbReference>
<dbReference type="SUPFAM" id="SSF51197">
    <property type="entry name" value="Clavaminate synthase-like"/>
    <property type="match status" value="1"/>
</dbReference>
<protein>
    <recommendedName>
        <fullName evidence="4">Phytanoyl-CoA dioxygenase</fullName>
    </recommendedName>
</protein>
<organism evidence="3">
    <name type="scientific">Alexandrium monilatum</name>
    <dbReference type="NCBI Taxonomy" id="311494"/>
    <lineage>
        <taxon>Eukaryota</taxon>
        <taxon>Sar</taxon>
        <taxon>Alveolata</taxon>
        <taxon>Dinophyceae</taxon>
        <taxon>Gonyaulacales</taxon>
        <taxon>Pyrocystaceae</taxon>
        <taxon>Alexandrium</taxon>
    </lineage>
</organism>
<evidence type="ECO:0008006" key="4">
    <source>
        <dbReference type="Google" id="ProtNLM"/>
    </source>
</evidence>
<dbReference type="PANTHER" id="PTHR20883:SF51">
    <property type="entry name" value="PHYTANOYL-COA HYDROXYLASE"/>
    <property type="match status" value="1"/>
</dbReference>
<feature type="region of interest" description="Disordered" evidence="2">
    <location>
        <begin position="1"/>
        <end position="32"/>
    </location>
</feature>
<dbReference type="InterPro" id="IPR008775">
    <property type="entry name" value="Phytyl_CoA_dOase-like"/>
</dbReference>
<reference evidence="3" key="1">
    <citation type="submission" date="2021-01" db="EMBL/GenBank/DDBJ databases">
        <authorList>
            <person name="Corre E."/>
            <person name="Pelletier E."/>
            <person name="Niang G."/>
            <person name="Scheremetjew M."/>
            <person name="Finn R."/>
            <person name="Kale V."/>
            <person name="Holt S."/>
            <person name="Cochrane G."/>
            <person name="Meng A."/>
            <person name="Brown T."/>
            <person name="Cohen L."/>
        </authorList>
    </citation>
    <scope>NUCLEOTIDE SEQUENCE</scope>
    <source>
        <strain evidence="3">CCMP3105</strain>
    </source>
</reference>
<name>A0A7S4R0E4_9DINO</name>
<dbReference type="Gene3D" id="2.60.120.620">
    <property type="entry name" value="q2cbj1_9rhob like domain"/>
    <property type="match status" value="1"/>
</dbReference>
<dbReference type="EMBL" id="HBNR01040993">
    <property type="protein sequence ID" value="CAE4599729.1"/>
    <property type="molecule type" value="Transcribed_RNA"/>
</dbReference>
<evidence type="ECO:0000313" key="3">
    <source>
        <dbReference type="EMBL" id="CAE4599729.1"/>
    </source>
</evidence>
<evidence type="ECO:0000256" key="2">
    <source>
        <dbReference type="SAM" id="MobiDB-lite"/>
    </source>
</evidence>
<gene>
    <name evidence="3" type="ORF">AMON00008_LOCUS28421</name>
</gene>
<proteinExistence type="predicted"/>
<accession>A0A7S4R0E4</accession>
<evidence type="ECO:0000256" key="1">
    <source>
        <dbReference type="ARBA" id="ARBA00001962"/>
    </source>
</evidence>